<dbReference type="GO" id="GO:0016491">
    <property type="term" value="F:oxidoreductase activity"/>
    <property type="evidence" value="ECO:0007669"/>
    <property type="project" value="UniProtKB-KW"/>
</dbReference>
<evidence type="ECO:0008006" key="6">
    <source>
        <dbReference type="Google" id="ProtNLM"/>
    </source>
</evidence>
<evidence type="ECO:0000313" key="4">
    <source>
        <dbReference type="EMBL" id="KAG5659476.1"/>
    </source>
</evidence>
<dbReference type="PANTHER" id="PTHR24320">
    <property type="entry name" value="RETINOL DEHYDROGENASE"/>
    <property type="match status" value="1"/>
</dbReference>
<gene>
    <name evidence="4" type="ORF">KAF25_002035</name>
</gene>
<evidence type="ECO:0000256" key="2">
    <source>
        <dbReference type="ARBA" id="ARBA00023002"/>
    </source>
</evidence>
<reference evidence="4" key="1">
    <citation type="submission" date="2021-04" db="EMBL/GenBank/DDBJ databases">
        <title>Draft genome of Fusarium avenaceum strain F156N33, isolated from an atmospheric sample in Virginia.</title>
        <authorList>
            <person name="Yang S."/>
            <person name="Vinatzer B.A."/>
            <person name="Coleman J."/>
        </authorList>
    </citation>
    <scope>NUCLEOTIDE SEQUENCE</scope>
    <source>
        <strain evidence="4">F156N33</strain>
    </source>
</reference>
<feature type="region of interest" description="Disordered" evidence="3">
    <location>
        <begin position="1"/>
        <end position="20"/>
    </location>
</feature>
<accession>A0A9P7KUI7</accession>
<comment type="similarity">
    <text evidence="1">Belongs to the short-chain dehydrogenases/reductases (SDR) family.</text>
</comment>
<dbReference type="AlphaFoldDB" id="A0A9P7KUI7"/>
<dbReference type="PANTHER" id="PTHR24320:SF272">
    <property type="entry name" value="NAD(P)-BINDING ROSSMANN-FOLD SUPERFAMILY PROTEIN"/>
    <property type="match status" value="1"/>
</dbReference>
<dbReference type="Gene3D" id="3.40.50.720">
    <property type="entry name" value="NAD(P)-binding Rossmann-like Domain"/>
    <property type="match status" value="1"/>
</dbReference>
<dbReference type="InterPro" id="IPR036291">
    <property type="entry name" value="NAD(P)-bd_dom_sf"/>
</dbReference>
<dbReference type="InterPro" id="IPR002347">
    <property type="entry name" value="SDR_fam"/>
</dbReference>
<keyword evidence="5" id="KW-1185">Reference proteome</keyword>
<dbReference type="SUPFAM" id="SSF51735">
    <property type="entry name" value="NAD(P)-binding Rossmann-fold domains"/>
    <property type="match status" value="1"/>
</dbReference>
<keyword evidence="2" id="KW-0560">Oxidoreductase</keyword>
<sequence length="342" mass="36853">MSSYQAQHADPAGPGDSRPTALQIIKDEGLVGKLTGKVVFITGANQGIGLESARALYETGATIYMGVRDLEKGQNAIDDILSTATKPDSKSLHLIEMSLDSLDSVRVGAKAFLAQCSQLNVLLLNAGVMATPQGLTKDGFETQFGINHVGHFLLFELLKSTLLASSTPAFNSRVVLLSSLAHRFNGVRFHDINFNEEGSYDPMVAYGQAKTANLLMANEIERRYGSQGLHGLAVHPGIVGTNLGQYLDPSVMKSMAEDKNSFKLMKDIPQGAATSVLAAVGLEWEGRGGRYITDCAEQGPAKDGASAWDMSDQGYAPWAFDEDNAKKLWDLSNKLVEKWVVV</sequence>
<name>A0A9P7KUI7_9HYPO</name>
<organism evidence="4 5">
    <name type="scientific">Fusarium avenaceum</name>
    <dbReference type="NCBI Taxonomy" id="40199"/>
    <lineage>
        <taxon>Eukaryota</taxon>
        <taxon>Fungi</taxon>
        <taxon>Dikarya</taxon>
        <taxon>Ascomycota</taxon>
        <taxon>Pezizomycotina</taxon>
        <taxon>Sordariomycetes</taxon>
        <taxon>Hypocreomycetidae</taxon>
        <taxon>Hypocreales</taxon>
        <taxon>Nectriaceae</taxon>
        <taxon>Fusarium</taxon>
        <taxon>Fusarium tricinctum species complex</taxon>
    </lineage>
</organism>
<dbReference type="PRINTS" id="PR00081">
    <property type="entry name" value="GDHRDH"/>
</dbReference>
<proteinExistence type="inferred from homology"/>
<evidence type="ECO:0000256" key="1">
    <source>
        <dbReference type="ARBA" id="ARBA00006484"/>
    </source>
</evidence>
<protein>
    <recommendedName>
        <fullName evidence="6">Short-chain dehydrogenase</fullName>
    </recommendedName>
</protein>
<evidence type="ECO:0000256" key="3">
    <source>
        <dbReference type="SAM" id="MobiDB-lite"/>
    </source>
</evidence>
<comment type="caution">
    <text evidence="4">The sequence shown here is derived from an EMBL/GenBank/DDBJ whole genome shotgun (WGS) entry which is preliminary data.</text>
</comment>
<dbReference type="EMBL" id="JAGPUO010000011">
    <property type="protein sequence ID" value="KAG5659476.1"/>
    <property type="molecule type" value="Genomic_DNA"/>
</dbReference>
<dbReference type="Proteomes" id="UP000782241">
    <property type="component" value="Unassembled WGS sequence"/>
</dbReference>
<dbReference type="Pfam" id="PF00106">
    <property type="entry name" value="adh_short"/>
    <property type="match status" value="1"/>
</dbReference>
<evidence type="ECO:0000313" key="5">
    <source>
        <dbReference type="Proteomes" id="UP000782241"/>
    </source>
</evidence>